<dbReference type="Proteomes" id="UP000694005">
    <property type="component" value="Chromosome A06"/>
</dbReference>
<feature type="transmembrane region" description="Helical" evidence="1">
    <location>
        <begin position="14"/>
        <end position="32"/>
    </location>
</feature>
<evidence type="ECO:0000313" key="2">
    <source>
        <dbReference type="EMBL" id="CAG7869809.1"/>
    </source>
</evidence>
<proteinExistence type="predicted"/>
<accession>A0A3P5YFI1</accession>
<reference evidence="3" key="1">
    <citation type="submission" date="2018-11" db="EMBL/GenBank/DDBJ databases">
        <authorList>
            <consortium name="Genoscope - CEA"/>
            <person name="William W."/>
        </authorList>
    </citation>
    <scope>NUCLEOTIDE SEQUENCE</scope>
</reference>
<keyword evidence="1" id="KW-0812">Transmembrane</keyword>
<dbReference type="Gramene" id="A06p20490.2_BraZ1">
    <property type="protein sequence ID" value="A06p20490.2_BraZ1.CDS"/>
    <property type="gene ID" value="A06g20490.2_BraZ1"/>
</dbReference>
<name>A0A3P5YFI1_BRACM</name>
<keyword evidence="1" id="KW-1133">Transmembrane helix</keyword>
<organism evidence="3">
    <name type="scientific">Brassica campestris</name>
    <name type="common">Field mustard</name>
    <dbReference type="NCBI Taxonomy" id="3711"/>
    <lineage>
        <taxon>Eukaryota</taxon>
        <taxon>Viridiplantae</taxon>
        <taxon>Streptophyta</taxon>
        <taxon>Embryophyta</taxon>
        <taxon>Tracheophyta</taxon>
        <taxon>Spermatophyta</taxon>
        <taxon>Magnoliopsida</taxon>
        <taxon>eudicotyledons</taxon>
        <taxon>Gunneridae</taxon>
        <taxon>Pentapetalae</taxon>
        <taxon>rosids</taxon>
        <taxon>malvids</taxon>
        <taxon>Brassicales</taxon>
        <taxon>Brassicaceae</taxon>
        <taxon>Brassiceae</taxon>
        <taxon>Brassica</taxon>
    </lineage>
</organism>
<evidence type="ECO:0000256" key="1">
    <source>
        <dbReference type="SAM" id="Phobius"/>
    </source>
</evidence>
<sequence>MDCVWLFLYEWSFVVRHLDFSCISFTILVVMLF</sequence>
<dbReference type="AlphaFoldDB" id="A0A3P5YFI1"/>
<gene>
    <name evidence="3" type="ORF">BRAA06T25032Z</name>
    <name evidence="2" type="ORF">BRAPAZ1V2_A06P20490.2</name>
</gene>
<protein>
    <submittedName>
        <fullName evidence="2">Uncharacterized protein</fullName>
    </submittedName>
</protein>
<dbReference type="EMBL" id="LS974622">
    <property type="protein sequence ID" value="CAG7869809.1"/>
    <property type="molecule type" value="Genomic_DNA"/>
</dbReference>
<dbReference type="EMBL" id="LR031569">
    <property type="protein sequence ID" value="VDC66492.1"/>
    <property type="molecule type" value="Genomic_DNA"/>
</dbReference>
<evidence type="ECO:0000313" key="3">
    <source>
        <dbReference type="EMBL" id="VDC66492.1"/>
    </source>
</evidence>
<keyword evidence="1" id="KW-0472">Membrane</keyword>